<protein>
    <submittedName>
        <fullName evidence="2">DUF559 domain-containing protein</fullName>
    </submittedName>
</protein>
<dbReference type="Pfam" id="PF04480">
    <property type="entry name" value="DUF559"/>
    <property type="match status" value="1"/>
</dbReference>
<proteinExistence type="predicted"/>
<gene>
    <name evidence="2" type="ORF">EOE48_24070</name>
</gene>
<reference evidence="2 3" key="1">
    <citation type="submission" date="2019-01" db="EMBL/GenBank/DDBJ databases">
        <authorList>
            <person name="Chen W.-M."/>
        </authorList>
    </citation>
    <scope>NUCLEOTIDE SEQUENCE [LARGE SCALE GENOMIC DNA]</scope>
    <source>
        <strain evidence="2 3">TER-1</strain>
    </source>
</reference>
<dbReference type="InterPro" id="IPR011335">
    <property type="entry name" value="Restrct_endonuc-II-like"/>
</dbReference>
<dbReference type="OrthoDB" id="570572at2"/>
<dbReference type="Gene3D" id="3.40.960.10">
    <property type="entry name" value="VSR Endonuclease"/>
    <property type="match status" value="1"/>
</dbReference>
<evidence type="ECO:0000313" key="3">
    <source>
        <dbReference type="Proteomes" id="UP000286997"/>
    </source>
</evidence>
<evidence type="ECO:0000259" key="1">
    <source>
        <dbReference type="Pfam" id="PF04480"/>
    </source>
</evidence>
<dbReference type="AlphaFoldDB" id="A0A3S2VQ08"/>
<feature type="domain" description="DUF559" evidence="1">
    <location>
        <begin position="255"/>
        <end position="319"/>
    </location>
</feature>
<dbReference type="Proteomes" id="UP000286997">
    <property type="component" value="Unassembled WGS sequence"/>
</dbReference>
<sequence length="330" mass="35352">MPSPVRPDPPARPQIAPAELADRVQRLAGGERLSLIGLGRDRLGEILAADGDGLRGVLLLAVEDLSTTAAILERILDDLADLALARWPHWHEAGASGSALSASWRDSAARRAGAGRPPRFRRLPATLEFAELLAVIDASGVVLVAEVDPAAPVRAAPVIEALEWCAGHGAAVVAALPSAPPEEPPYPRILYGAHEVRHAPVPAAARFIAPRSRAHHASLAERRVEAALHGDPELAGLFAGNTPVPVGAWGGSVRVDLVCRAHRVVVELDGPEHRTPQKFAEDRHRDYELLVAGYLVLRITNDEVEADLPRAIEKIRAVVRLRAPGEDRTR</sequence>
<keyword evidence="3" id="KW-1185">Reference proteome</keyword>
<name>A0A3S2VQ08_9HYPH</name>
<dbReference type="EMBL" id="SACP01000033">
    <property type="protein sequence ID" value="RVU14262.1"/>
    <property type="molecule type" value="Genomic_DNA"/>
</dbReference>
<comment type="caution">
    <text evidence="2">The sequence shown here is derived from an EMBL/GenBank/DDBJ whole genome shotgun (WGS) entry which is preliminary data.</text>
</comment>
<dbReference type="SUPFAM" id="SSF52980">
    <property type="entry name" value="Restriction endonuclease-like"/>
    <property type="match status" value="1"/>
</dbReference>
<accession>A0A3S2VQ08</accession>
<dbReference type="RefSeq" id="WP_127733425.1">
    <property type="nucleotide sequence ID" value="NZ_SACP01000033.1"/>
</dbReference>
<dbReference type="InterPro" id="IPR007569">
    <property type="entry name" value="DUF559"/>
</dbReference>
<organism evidence="2 3">
    <name type="scientific">Methylobacterium oryzihabitans</name>
    <dbReference type="NCBI Taxonomy" id="2499852"/>
    <lineage>
        <taxon>Bacteria</taxon>
        <taxon>Pseudomonadati</taxon>
        <taxon>Pseudomonadota</taxon>
        <taxon>Alphaproteobacteria</taxon>
        <taxon>Hyphomicrobiales</taxon>
        <taxon>Methylobacteriaceae</taxon>
        <taxon>Methylobacterium</taxon>
    </lineage>
</organism>
<evidence type="ECO:0000313" key="2">
    <source>
        <dbReference type="EMBL" id="RVU14262.1"/>
    </source>
</evidence>